<evidence type="ECO:0000313" key="1">
    <source>
        <dbReference type="EMBL" id="QQP10752.1"/>
    </source>
</evidence>
<evidence type="ECO:0000313" key="2">
    <source>
        <dbReference type="Proteomes" id="UP000596049"/>
    </source>
</evidence>
<name>A0ABX7ALI2_9BACI</name>
<organism evidence="1 2">
    <name type="scientific">Lysinibacillus agricola</name>
    <dbReference type="NCBI Taxonomy" id="2590012"/>
    <lineage>
        <taxon>Bacteria</taxon>
        <taxon>Bacillati</taxon>
        <taxon>Bacillota</taxon>
        <taxon>Bacilli</taxon>
        <taxon>Bacillales</taxon>
        <taxon>Bacillaceae</taxon>
        <taxon>Lysinibacillus</taxon>
    </lineage>
</organism>
<dbReference type="Pfam" id="PF26128">
    <property type="entry name" value="Gad2"/>
    <property type="match status" value="1"/>
</dbReference>
<dbReference type="RefSeq" id="WP_053595773.1">
    <property type="nucleotide sequence ID" value="NZ_CP067341.1"/>
</dbReference>
<reference evidence="1 2" key="1">
    <citation type="submission" date="2020-01" db="EMBL/GenBank/DDBJ databases">
        <authorList>
            <person name="Liu G."/>
            <person name="Liu B."/>
        </authorList>
    </citation>
    <scope>NUCLEOTIDE SEQUENCE [LARGE SCALE GENOMIC DNA]</scope>
    <source>
        <strain evidence="1 2">FJAT-51161</strain>
    </source>
</reference>
<sequence length="415" mass="48193">MNTQFEEKKLLKLLGSELVDLFKKYNVFVAGGAITSIFTNSEINDIDVYTRNEDDLLGLIEELFDHCGNKVLSSTKKSTLFADGELLVQAIHFKCFDTAEDIFDSFDFTSVMGAYDFKDNKYYFHDDFMKHNSQKIIKFNSNTAYPLISALRVQKYEDKGYKISKAEYLRIVMTCMKLEINSYEELQEHLGGMYGVNLDKLFEDIKDDEFSLQAAIEKLAEITLSDEYFEKPELEFILELDEVISKISPKAIKYVEFKGKIYRVHNSGEIDEESVKYDNHTMLDIKDIFKDNKLYKFVKKNEDGTYSSYYDDKFTYKIGEIAEANGAVGTYSCDKGKLHFNTKEKIKKSTYFDKKDKVLLEVMFNTDDLLDIDHSTKVTARKVYVVREVPELEWKMWIGNKHVSKEGAYCDSPLF</sequence>
<accession>A0ABX7ALI2</accession>
<proteinExistence type="predicted"/>
<gene>
    <name evidence="1" type="ORF">FJQ98_16020</name>
</gene>
<protein>
    <submittedName>
        <fullName evidence="1">Uncharacterized protein</fullName>
    </submittedName>
</protein>
<dbReference type="EMBL" id="CP067341">
    <property type="protein sequence ID" value="QQP10752.1"/>
    <property type="molecule type" value="Genomic_DNA"/>
</dbReference>
<keyword evidence="2" id="KW-1185">Reference proteome</keyword>
<dbReference type="Proteomes" id="UP000596049">
    <property type="component" value="Chromosome"/>
</dbReference>